<feature type="transmembrane region" description="Helical" evidence="1">
    <location>
        <begin position="12"/>
        <end position="29"/>
    </location>
</feature>
<dbReference type="EMBL" id="NPMS01000001">
    <property type="protein sequence ID" value="OZU90554.1"/>
    <property type="molecule type" value="Genomic_DNA"/>
</dbReference>
<dbReference type="Pfam" id="PF25842">
    <property type="entry name" value="NfeD_TM"/>
    <property type="match status" value="1"/>
</dbReference>
<evidence type="ECO:0000313" key="4">
    <source>
        <dbReference type="Proteomes" id="UP000216498"/>
    </source>
</evidence>
<evidence type="ECO:0000256" key="1">
    <source>
        <dbReference type="SAM" id="Phobius"/>
    </source>
</evidence>
<dbReference type="Gene3D" id="2.40.50.140">
    <property type="entry name" value="Nucleic acid-binding proteins"/>
    <property type="match status" value="1"/>
</dbReference>
<gene>
    <name evidence="3" type="ORF">CIL03_05260</name>
</gene>
<protein>
    <recommendedName>
        <fullName evidence="2">Membrane protein NfeD2 N-terminal transmembrane domain-containing protein</fullName>
    </recommendedName>
</protein>
<dbReference type="OrthoDB" id="1683445at2"/>
<accession>A0A265NGK0</accession>
<dbReference type="AlphaFoldDB" id="A0A265NGK0"/>
<proteinExistence type="predicted"/>
<feature type="transmembrane region" description="Helical" evidence="1">
    <location>
        <begin position="41"/>
        <end position="61"/>
    </location>
</feature>
<keyword evidence="1" id="KW-0472">Membrane</keyword>
<dbReference type="InterPro" id="IPR058653">
    <property type="entry name" value="NfeD2_TM"/>
</dbReference>
<dbReference type="InterPro" id="IPR012340">
    <property type="entry name" value="NA-bd_OB-fold"/>
</dbReference>
<feature type="domain" description="Membrane protein NfeD2 N-terminal transmembrane" evidence="2">
    <location>
        <begin position="1"/>
        <end position="100"/>
    </location>
</feature>
<feature type="transmembrane region" description="Helical" evidence="1">
    <location>
        <begin position="67"/>
        <end position="93"/>
    </location>
</feature>
<evidence type="ECO:0000259" key="2">
    <source>
        <dbReference type="Pfam" id="PF25842"/>
    </source>
</evidence>
<comment type="caution">
    <text evidence="3">The sequence shown here is derived from an EMBL/GenBank/DDBJ whole genome shotgun (WGS) entry which is preliminary data.</text>
</comment>
<dbReference type="RefSeq" id="WP_094884261.1">
    <property type="nucleotide sequence ID" value="NZ_NPMS01000001.1"/>
</dbReference>
<keyword evidence="4" id="KW-1185">Reference proteome</keyword>
<sequence>MTLFGTSMESIYLTALIVAGSITILYIFFGDILEGFGEAIGLNPALILAFITFFSASGYALESVTSISSIIIIIASIFIALLLDTLLNIFVLIPLASAEESLTYTEESLKGRVGKIIIPIPEDGFGEIVIEAKSGMISKPAKGYENEVIAEGKQVLVIEVKKGVLYVVPYENNLDAEHTV</sequence>
<keyword evidence="1" id="KW-1133">Transmembrane helix</keyword>
<evidence type="ECO:0000313" key="3">
    <source>
        <dbReference type="EMBL" id="OZU90554.1"/>
    </source>
</evidence>
<reference evidence="3 4" key="1">
    <citation type="submission" date="2017-08" db="EMBL/GenBank/DDBJ databases">
        <title>Virgibacillus indicus sp. nov. and Virgibacillus profoundi sp. nov, two moderately halophilic bacteria isolated from marine sediment by using the Microfluidic Streak Plate.</title>
        <authorList>
            <person name="Xu B."/>
            <person name="Hu B."/>
            <person name="Wang J."/>
            <person name="Zhu Y."/>
            <person name="Huang L."/>
            <person name="Du W."/>
            <person name="Huang Y."/>
        </authorList>
    </citation>
    <scope>NUCLEOTIDE SEQUENCE [LARGE SCALE GENOMIC DNA]</scope>
    <source>
        <strain evidence="3 4">IO3-P2-C2</strain>
    </source>
</reference>
<keyword evidence="1" id="KW-0812">Transmembrane</keyword>
<organism evidence="3 4">
    <name type="scientific">Virgibacillus indicus</name>
    <dbReference type="NCBI Taxonomy" id="2024554"/>
    <lineage>
        <taxon>Bacteria</taxon>
        <taxon>Bacillati</taxon>
        <taxon>Bacillota</taxon>
        <taxon>Bacilli</taxon>
        <taxon>Bacillales</taxon>
        <taxon>Bacillaceae</taxon>
        <taxon>Virgibacillus</taxon>
    </lineage>
</organism>
<name>A0A265NGK0_9BACI</name>
<dbReference type="Proteomes" id="UP000216498">
    <property type="component" value="Unassembled WGS sequence"/>
</dbReference>